<feature type="transmembrane region" description="Helical" evidence="1">
    <location>
        <begin position="36"/>
        <end position="57"/>
    </location>
</feature>
<keyword evidence="1" id="KW-0472">Membrane</keyword>
<dbReference type="RefSeq" id="WP_236455475.1">
    <property type="nucleotide sequence ID" value="NZ_CBCSGE010000022.1"/>
</dbReference>
<keyword evidence="1" id="KW-0812">Transmembrane</keyword>
<dbReference type="EMBL" id="JBHMEY010000015">
    <property type="protein sequence ID" value="MFB9096339.1"/>
    <property type="molecule type" value="Genomic_DNA"/>
</dbReference>
<feature type="domain" description="Uncharacterized protein YyaB-like PH" evidence="2">
    <location>
        <begin position="59"/>
        <end position="135"/>
    </location>
</feature>
<name>A0ABV5GLT1_9FLAO</name>
<keyword evidence="4" id="KW-1185">Reference proteome</keyword>
<dbReference type="Proteomes" id="UP001589607">
    <property type="component" value="Unassembled WGS sequence"/>
</dbReference>
<comment type="caution">
    <text evidence="3">The sequence shown here is derived from an EMBL/GenBank/DDBJ whole genome shotgun (WGS) entry which is preliminary data.</text>
</comment>
<dbReference type="Pfam" id="PF06713">
    <property type="entry name" value="bPH_4"/>
    <property type="match status" value="1"/>
</dbReference>
<evidence type="ECO:0000313" key="4">
    <source>
        <dbReference type="Proteomes" id="UP001589607"/>
    </source>
</evidence>
<keyword evidence="1" id="KW-1133">Transmembrane helix</keyword>
<protein>
    <submittedName>
        <fullName evidence="3">PH domain-containing protein</fullName>
    </submittedName>
</protein>
<evidence type="ECO:0000313" key="3">
    <source>
        <dbReference type="EMBL" id="MFB9096339.1"/>
    </source>
</evidence>
<reference evidence="3 4" key="1">
    <citation type="submission" date="2024-09" db="EMBL/GenBank/DDBJ databases">
        <authorList>
            <person name="Sun Q."/>
            <person name="Mori K."/>
        </authorList>
    </citation>
    <scope>NUCLEOTIDE SEQUENCE [LARGE SCALE GENOMIC DNA]</scope>
    <source>
        <strain evidence="3 4">CECT 7955</strain>
    </source>
</reference>
<evidence type="ECO:0000256" key="1">
    <source>
        <dbReference type="SAM" id="Phobius"/>
    </source>
</evidence>
<dbReference type="InterPro" id="IPR009589">
    <property type="entry name" value="PH_YyaB-like"/>
</dbReference>
<accession>A0ABV5GLT1</accession>
<proteinExistence type="predicted"/>
<evidence type="ECO:0000259" key="2">
    <source>
        <dbReference type="Pfam" id="PF06713"/>
    </source>
</evidence>
<sequence>MQYRSSISIFNKVILYAIIILLIGVIISSTNFKDTIAVIISFIINGSCIGLLFWILINTKYTIKNSQINCYSGPFKKTIKIDTINRIDFHDGIIIPVSLKLALNSEGIIIRYNKFDDIYISPKQNKKFINELIAINPNIQIINPKNEF</sequence>
<gene>
    <name evidence="3" type="ORF">ACFFVF_07415</name>
</gene>
<organism evidence="3 4">
    <name type="scientific">Flavobacterium jumunjinense</name>
    <dbReference type="NCBI Taxonomy" id="998845"/>
    <lineage>
        <taxon>Bacteria</taxon>
        <taxon>Pseudomonadati</taxon>
        <taxon>Bacteroidota</taxon>
        <taxon>Flavobacteriia</taxon>
        <taxon>Flavobacteriales</taxon>
        <taxon>Flavobacteriaceae</taxon>
        <taxon>Flavobacterium</taxon>
    </lineage>
</organism>
<feature type="transmembrane region" description="Helical" evidence="1">
    <location>
        <begin position="12"/>
        <end position="30"/>
    </location>
</feature>